<sequence>MPAADFCAGILVIVSKSWRIFCDCSRRKANSLPFLAYSFS</sequence>
<evidence type="ECO:0000313" key="2">
    <source>
        <dbReference type="Proteomes" id="UP000002770"/>
    </source>
</evidence>
<accession>G9EM72</accession>
<name>G9EM72_9GAMM</name>
<dbReference type="InParanoid" id="G9EM72"/>
<protein>
    <submittedName>
        <fullName evidence="1">Uncharacterized protein</fullName>
    </submittedName>
</protein>
<gene>
    <name evidence="1" type="ORF">LDG_6335</name>
</gene>
<reference evidence="1 2" key="1">
    <citation type="journal article" date="2011" name="BMC Genomics">
        <title>Insight into cross-talk between intra-amoebal pathogens.</title>
        <authorList>
            <person name="Gimenez G."/>
            <person name="Bertelli C."/>
            <person name="Moliner C."/>
            <person name="Robert C."/>
            <person name="Raoult D."/>
            <person name="Fournier P.E."/>
            <person name="Greub G."/>
        </authorList>
    </citation>
    <scope>NUCLEOTIDE SEQUENCE [LARGE SCALE GENOMIC DNA]</scope>
    <source>
        <strain evidence="1 2">LLAP12</strain>
    </source>
</reference>
<proteinExistence type="predicted"/>
<keyword evidence="2" id="KW-1185">Reference proteome</keyword>
<dbReference type="Proteomes" id="UP000002770">
    <property type="component" value="Unassembled WGS sequence"/>
</dbReference>
<evidence type="ECO:0000313" key="1">
    <source>
        <dbReference type="EMBL" id="EHL31672.1"/>
    </source>
</evidence>
<dbReference type="EMBL" id="JH413811">
    <property type="protein sequence ID" value="EHL31672.1"/>
    <property type="molecule type" value="Genomic_DNA"/>
</dbReference>
<dbReference type="AlphaFoldDB" id="G9EM72"/>
<organism evidence="1 2">
    <name type="scientific">Legionella drancourtii LLAP12</name>
    <dbReference type="NCBI Taxonomy" id="658187"/>
    <lineage>
        <taxon>Bacteria</taxon>
        <taxon>Pseudomonadati</taxon>
        <taxon>Pseudomonadota</taxon>
        <taxon>Gammaproteobacteria</taxon>
        <taxon>Legionellales</taxon>
        <taxon>Legionellaceae</taxon>
        <taxon>Legionella</taxon>
    </lineage>
</organism>
<dbReference type="HOGENOM" id="CLU_3291750_0_0_6"/>